<dbReference type="Proteomes" id="UP001347796">
    <property type="component" value="Unassembled WGS sequence"/>
</dbReference>
<evidence type="ECO:0000256" key="2">
    <source>
        <dbReference type="SAM" id="MobiDB-lite"/>
    </source>
</evidence>
<keyword evidence="4" id="KW-1185">Reference proteome</keyword>
<proteinExistence type="predicted"/>
<gene>
    <name evidence="3" type="ORF">SNE40_022055</name>
</gene>
<dbReference type="AlphaFoldDB" id="A0AAN8G0V9"/>
<reference evidence="3 4" key="1">
    <citation type="submission" date="2024-01" db="EMBL/GenBank/DDBJ databases">
        <title>The genome of the rayed Mediterranean limpet Patella caerulea (Linnaeus, 1758).</title>
        <authorList>
            <person name="Anh-Thu Weber A."/>
            <person name="Halstead-Nussloch G."/>
        </authorList>
    </citation>
    <scope>NUCLEOTIDE SEQUENCE [LARGE SCALE GENOMIC DNA]</scope>
    <source>
        <strain evidence="3">AATW-2023a</strain>
        <tissue evidence="3">Whole specimen</tissue>
    </source>
</reference>
<sequence length="517" mass="58903">MGETKQASIKIDSDIKSTVASYLKEYNNNNNDQEKVVPDDATEWFSSQIQIERDRWLEKIKVALQEIDVQRRNTLGAQSIIQQCCNQLTVLLQCFDIGNDVLRDITEKESNVALPKCVEILTEICNSMMEEHFECLDILGIEQNGFNLAAVLKETIDELLSEAKDSSLERENQNLYEELNNLKNLLYQKQNDVESLQKQLNEINVVIEEQMLAKSEIKVKEEVQDQELGEIALEKSSKNANSSSKPPSLSGSVLFEIVPSITKLETRDTRSERISSEKSTATCMSSTKGHGHRSDRSTAVSQSLDTRDKSYIQISEEKLRALKIQAKKLETSLHDAISSMDKFNKKCYVGDKTISSVSSSVTLSNVLAKNTRRGDYSTSRLLDELKVPSWHRQPLEIKGSHSSFNVLDGKKKETNPRTSNSEGRRTKDEPTDEVKVQEHGHLSQRAFKRQGPVAKCLRCQKLFRKIDNHKLACCYHPKPKERFEKYNNAGQLLRVLYVWKCCRHEIEHEGCCFGQHV</sequence>
<accession>A0AAN8G0V9</accession>
<feature type="compositionally biased region" description="Basic and acidic residues" evidence="2">
    <location>
        <begin position="266"/>
        <end position="276"/>
    </location>
</feature>
<dbReference type="EMBL" id="JAZGQO010000018">
    <property type="protein sequence ID" value="KAK6168177.1"/>
    <property type="molecule type" value="Genomic_DNA"/>
</dbReference>
<feature type="region of interest" description="Disordered" evidence="2">
    <location>
        <begin position="401"/>
        <end position="442"/>
    </location>
</feature>
<feature type="compositionally biased region" description="Basic and acidic residues" evidence="2">
    <location>
        <begin position="422"/>
        <end position="441"/>
    </location>
</feature>
<keyword evidence="1" id="KW-0175">Coiled coil</keyword>
<feature type="region of interest" description="Disordered" evidence="2">
    <location>
        <begin position="266"/>
        <end position="302"/>
    </location>
</feature>
<name>A0AAN8G0V9_PATCE</name>
<organism evidence="3 4">
    <name type="scientific">Patella caerulea</name>
    <name type="common">Rayed Mediterranean limpet</name>
    <dbReference type="NCBI Taxonomy" id="87958"/>
    <lineage>
        <taxon>Eukaryota</taxon>
        <taxon>Metazoa</taxon>
        <taxon>Spiralia</taxon>
        <taxon>Lophotrochozoa</taxon>
        <taxon>Mollusca</taxon>
        <taxon>Gastropoda</taxon>
        <taxon>Patellogastropoda</taxon>
        <taxon>Patelloidea</taxon>
        <taxon>Patellidae</taxon>
        <taxon>Patella</taxon>
    </lineage>
</organism>
<feature type="coiled-coil region" evidence="1">
    <location>
        <begin position="149"/>
        <end position="213"/>
    </location>
</feature>
<feature type="compositionally biased region" description="Polar residues" evidence="2">
    <location>
        <begin position="277"/>
        <end position="288"/>
    </location>
</feature>
<evidence type="ECO:0000313" key="3">
    <source>
        <dbReference type="EMBL" id="KAK6168177.1"/>
    </source>
</evidence>
<comment type="caution">
    <text evidence="3">The sequence shown here is derived from an EMBL/GenBank/DDBJ whole genome shotgun (WGS) entry which is preliminary data.</text>
</comment>
<protein>
    <submittedName>
        <fullName evidence="3">Uncharacterized protein</fullName>
    </submittedName>
</protein>
<evidence type="ECO:0000256" key="1">
    <source>
        <dbReference type="SAM" id="Coils"/>
    </source>
</evidence>
<evidence type="ECO:0000313" key="4">
    <source>
        <dbReference type="Proteomes" id="UP001347796"/>
    </source>
</evidence>